<evidence type="ECO:0000256" key="1">
    <source>
        <dbReference type="SAM" id="SignalP"/>
    </source>
</evidence>
<keyword evidence="3" id="KW-1185">Reference proteome</keyword>
<proteinExistence type="predicted"/>
<dbReference type="EMBL" id="BNCJ01000002">
    <property type="protein sequence ID" value="GHF41491.1"/>
    <property type="molecule type" value="Genomic_DNA"/>
</dbReference>
<keyword evidence="1" id="KW-0732">Signal</keyword>
<name>A0A8J3GVT2_9RHOB</name>
<feature type="signal peptide" evidence="1">
    <location>
        <begin position="1"/>
        <end position="25"/>
    </location>
</feature>
<accession>A0A8J3GVT2</accession>
<dbReference type="RefSeq" id="WP_189679069.1">
    <property type="nucleotide sequence ID" value="NZ_BNCJ01000002.1"/>
</dbReference>
<dbReference type="Proteomes" id="UP000626220">
    <property type="component" value="Unassembled WGS sequence"/>
</dbReference>
<evidence type="ECO:0000313" key="2">
    <source>
        <dbReference type="EMBL" id="GHF41491.1"/>
    </source>
</evidence>
<protein>
    <submittedName>
        <fullName evidence="2">Uncharacterized protein</fullName>
    </submittedName>
</protein>
<comment type="caution">
    <text evidence="2">The sequence shown here is derived from an EMBL/GenBank/DDBJ whole genome shotgun (WGS) entry which is preliminary data.</text>
</comment>
<dbReference type="AlphaFoldDB" id="A0A8J3GVT2"/>
<reference evidence="2" key="2">
    <citation type="submission" date="2020-09" db="EMBL/GenBank/DDBJ databases">
        <authorList>
            <person name="Sun Q."/>
            <person name="Kim S."/>
        </authorList>
    </citation>
    <scope>NUCLEOTIDE SEQUENCE</scope>
    <source>
        <strain evidence="2">KCTC 42650</strain>
    </source>
</reference>
<gene>
    <name evidence="2" type="ORF">GCM10017056_11390</name>
</gene>
<organism evidence="2 3">
    <name type="scientific">Seohaeicola zhoushanensis</name>
    <dbReference type="NCBI Taxonomy" id="1569283"/>
    <lineage>
        <taxon>Bacteria</taxon>
        <taxon>Pseudomonadati</taxon>
        <taxon>Pseudomonadota</taxon>
        <taxon>Alphaproteobacteria</taxon>
        <taxon>Rhodobacterales</taxon>
        <taxon>Roseobacteraceae</taxon>
        <taxon>Seohaeicola</taxon>
    </lineage>
</organism>
<reference evidence="2" key="1">
    <citation type="journal article" date="2014" name="Int. J. Syst. Evol. Microbiol.">
        <title>Complete genome sequence of Corynebacterium casei LMG S-19264T (=DSM 44701T), isolated from a smear-ripened cheese.</title>
        <authorList>
            <consortium name="US DOE Joint Genome Institute (JGI-PGF)"/>
            <person name="Walter F."/>
            <person name="Albersmeier A."/>
            <person name="Kalinowski J."/>
            <person name="Ruckert C."/>
        </authorList>
    </citation>
    <scope>NUCLEOTIDE SEQUENCE</scope>
    <source>
        <strain evidence="2">KCTC 42650</strain>
    </source>
</reference>
<feature type="chain" id="PRO_5035256521" evidence="1">
    <location>
        <begin position="26"/>
        <end position="170"/>
    </location>
</feature>
<evidence type="ECO:0000313" key="3">
    <source>
        <dbReference type="Proteomes" id="UP000626220"/>
    </source>
</evidence>
<sequence>MHRKFITLIVSAAVAVAGFSAPARADGDDIAKALIGFTALALIAKAIDDKNDRATTHYPAPPIYGQPGRPPIYGQPGRPPIYSHPTRPTYPRPLPPQVSRYDLPQSCLRNFRVDGRTVQLFGHACMNNTYAYANSLPNVCQYGFHTDRGRSRIGYEPFCLSQKGYRTARF</sequence>